<dbReference type="Pfam" id="PF10551">
    <property type="entry name" value="MULE"/>
    <property type="match status" value="1"/>
</dbReference>
<name>A0AAD9ZNK0_9ROSI</name>
<reference evidence="3" key="1">
    <citation type="journal article" date="2023" name="Plant J.">
        <title>Genome sequences and population genomics provide insights into the demographic history, inbreeding, and mutation load of two 'living fossil' tree species of Dipteronia.</title>
        <authorList>
            <person name="Feng Y."/>
            <person name="Comes H.P."/>
            <person name="Chen J."/>
            <person name="Zhu S."/>
            <person name="Lu R."/>
            <person name="Zhang X."/>
            <person name="Li P."/>
            <person name="Qiu J."/>
            <person name="Olsen K.M."/>
            <person name="Qiu Y."/>
        </authorList>
    </citation>
    <scope>NUCLEOTIDE SEQUENCE</scope>
    <source>
        <strain evidence="3">NBL</strain>
    </source>
</reference>
<dbReference type="PANTHER" id="PTHR31973">
    <property type="entry name" value="POLYPROTEIN, PUTATIVE-RELATED"/>
    <property type="match status" value="1"/>
</dbReference>
<dbReference type="Proteomes" id="UP001281410">
    <property type="component" value="Unassembled WGS sequence"/>
</dbReference>
<evidence type="ECO:0000313" key="4">
    <source>
        <dbReference type="Proteomes" id="UP001281410"/>
    </source>
</evidence>
<proteinExistence type="predicted"/>
<accession>A0AAD9ZNK0</accession>
<feature type="compositionally biased region" description="Basic and acidic residues" evidence="1">
    <location>
        <begin position="124"/>
        <end position="136"/>
    </location>
</feature>
<evidence type="ECO:0000256" key="1">
    <source>
        <dbReference type="SAM" id="MobiDB-lite"/>
    </source>
</evidence>
<feature type="domain" description="MULE transposase" evidence="2">
    <location>
        <begin position="198"/>
        <end position="283"/>
    </location>
</feature>
<gene>
    <name evidence="3" type="ORF">Dsin_032324</name>
</gene>
<sequence length="334" mass="38697">MLCFELLDDRHMGFIEFELILVPNAIQFPEDDQIGMFCFNEPVEENNVKPVQENNVEPVQENYDEPVETNNEEDNVVLVEENSEEENVGGDTVNDGSDKSSVDNQYEVGEESEDDSDVSLVDENGDKDYGNKDHCQPDGDETALVVSFYEETTLKRIARYYKVTFMIMSVRGSHSMCPWVIENKEATSRSRWVSFVRKFGEVLLSATTLDRDNCIISIAICICKSENSESWIWFLRQLRDSLGWDDSRRICFISDRQKECLKALAKEWPNAYIRYCFRHIIANFISTFKNHKINWKLWNMAVATNRASFKQALALVREESENAANWLMLQPIEK</sequence>
<feature type="compositionally biased region" description="Acidic residues" evidence="1">
    <location>
        <begin position="108"/>
        <end position="117"/>
    </location>
</feature>
<evidence type="ECO:0000259" key="2">
    <source>
        <dbReference type="Pfam" id="PF10551"/>
    </source>
</evidence>
<feature type="region of interest" description="Disordered" evidence="1">
    <location>
        <begin position="49"/>
        <end position="136"/>
    </location>
</feature>
<feature type="compositionally biased region" description="Acidic residues" evidence="1">
    <location>
        <begin position="62"/>
        <end position="88"/>
    </location>
</feature>
<dbReference type="InterPro" id="IPR018289">
    <property type="entry name" value="MULE_transposase_dom"/>
</dbReference>
<comment type="caution">
    <text evidence="3">The sequence shown here is derived from an EMBL/GenBank/DDBJ whole genome shotgun (WGS) entry which is preliminary data.</text>
</comment>
<dbReference type="PANTHER" id="PTHR31973:SF187">
    <property type="entry name" value="MUTATOR TRANSPOSASE MUDRA PROTEIN"/>
    <property type="match status" value="1"/>
</dbReference>
<keyword evidence="4" id="KW-1185">Reference proteome</keyword>
<dbReference type="AlphaFoldDB" id="A0AAD9ZNK0"/>
<dbReference type="EMBL" id="JANJYJ010000010">
    <property type="protein sequence ID" value="KAK3185038.1"/>
    <property type="molecule type" value="Genomic_DNA"/>
</dbReference>
<protein>
    <recommendedName>
        <fullName evidence="2">MULE transposase domain-containing protein</fullName>
    </recommendedName>
</protein>
<evidence type="ECO:0000313" key="3">
    <source>
        <dbReference type="EMBL" id="KAK3185038.1"/>
    </source>
</evidence>
<organism evidence="3 4">
    <name type="scientific">Dipteronia sinensis</name>
    <dbReference type="NCBI Taxonomy" id="43782"/>
    <lineage>
        <taxon>Eukaryota</taxon>
        <taxon>Viridiplantae</taxon>
        <taxon>Streptophyta</taxon>
        <taxon>Embryophyta</taxon>
        <taxon>Tracheophyta</taxon>
        <taxon>Spermatophyta</taxon>
        <taxon>Magnoliopsida</taxon>
        <taxon>eudicotyledons</taxon>
        <taxon>Gunneridae</taxon>
        <taxon>Pentapetalae</taxon>
        <taxon>rosids</taxon>
        <taxon>malvids</taxon>
        <taxon>Sapindales</taxon>
        <taxon>Sapindaceae</taxon>
        <taxon>Hippocastanoideae</taxon>
        <taxon>Acereae</taxon>
        <taxon>Dipteronia</taxon>
    </lineage>
</organism>